<dbReference type="PROSITE" id="PS52004">
    <property type="entry name" value="KS3_2"/>
    <property type="match status" value="1"/>
</dbReference>
<dbReference type="PANTHER" id="PTHR11712">
    <property type="entry name" value="POLYKETIDE SYNTHASE-RELATED"/>
    <property type="match status" value="1"/>
</dbReference>
<accession>A0A8J3ZYQ0</accession>
<keyword evidence="6" id="KW-1185">Reference proteome</keyword>
<dbReference type="GO" id="GO:0004315">
    <property type="term" value="F:3-oxoacyl-[acyl-carrier-protein] synthase activity"/>
    <property type="evidence" value="ECO:0007669"/>
    <property type="project" value="TreeGrafter"/>
</dbReference>
<dbReference type="Pfam" id="PF02801">
    <property type="entry name" value="Ketoacyl-synt_C"/>
    <property type="match status" value="1"/>
</dbReference>
<dbReference type="RefSeq" id="WP_203930584.1">
    <property type="nucleotide sequence ID" value="NZ_BOPH01000082.1"/>
</dbReference>
<keyword evidence="2 3" id="KW-0808">Transferase</keyword>
<dbReference type="InterPro" id="IPR014030">
    <property type="entry name" value="Ketoacyl_synth_N"/>
</dbReference>
<dbReference type="FunFam" id="3.40.47.10:FF:000018">
    <property type="entry name" value="3-oxoacyl-[acyl-carrier-protein] synthase 2"/>
    <property type="match status" value="1"/>
</dbReference>
<evidence type="ECO:0000256" key="3">
    <source>
        <dbReference type="RuleBase" id="RU003694"/>
    </source>
</evidence>
<gene>
    <name evidence="5" type="ORF">Voc01_056050</name>
</gene>
<name>A0A8J3ZYQ0_9ACTN</name>
<dbReference type="InterPro" id="IPR000794">
    <property type="entry name" value="Beta-ketoacyl_synthase"/>
</dbReference>
<reference evidence="5" key="1">
    <citation type="submission" date="2021-01" db="EMBL/GenBank/DDBJ databases">
        <title>Whole genome shotgun sequence of Virgisporangium ochraceum NBRC 16418.</title>
        <authorList>
            <person name="Komaki H."/>
            <person name="Tamura T."/>
        </authorList>
    </citation>
    <scope>NUCLEOTIDE SEQUENCE</scope>
    <source>
        <strain evidence="5">NBRC 16418</strain>
    </source>
</reference>
<dbReference type="InterPro" id="IPR016039">
    <property type="entry name" value="Thiolase-like"/>
</dbReference>
<feature type="domain" description="Ketosynthase family 3 (KS3)" evidence="4">
    <location>
        <begin position="9"/>
        <end position="429"/>
    </location>
</feature>
<evidence type="ECO:0000313" key="6">
    <source>
        <dbReference type="Proteomes" id="UP000635606"/>
    </source>
</evidence>
<dbReference type="PANTHER" id="PTHR11712:SF336">
    <property type="entry name" value="3-OXOACYL-[ACYL-CARRIER-PROTEIN] SYNTHASE, MITOCHONDRIAL"/>
    <property type="match status" value="1"/>
</dbReference>
<evidence type="ECO:0000256" key="2">
    <source>
        <dbReference type="ARBA" id="ARBA00022679"/>
    </source>
</evidence>
<comment type="similarity">
    <text evidence="1 3">Belongs to the thiolase-like superfamily. Beta-ketoacyl-ACP synthases family.</text>
</comment>
<organism evidence="5 6">
    <name type="scientific">Virgisporangium ochraceum</name>
    <dbReference type="NCBI Taxonomy" id="65505"/>
    <lineage>
        <taxon>Bacteria</taxon>
        <taxon>Bacillati</taxon>
        <taxon>Actinomycetota</taxon>
        <taxon>Actinomycetes</taxon>
        <taxon>Micromonosporales</taxon>
        <taxon>Micromonosporaceae</taxon>
        <taxon>Virgisporangium</taxon>
    </lineage>
</organism>
<dbReference type="Proteomes" id="UP000635606">
    <property type="component" value="Unassembled WGS sequence"/>
</dbReference>
<dbReference type="SUPFAM" id="SSF53901">
    <property type="entry name" value="Thiolase-like"/>
    <property type="match status" value="2"/>
</dbReference>
<comment type="caution">
    <text evidence="5">The sequence shown here is derived from an EMBL/GenBank/DDBJ whole genome shotgun (WGS) entry which is preliminary data.</text>
</comment>
<evidence type="ECO:0000313" key="5">
    <source>
        <dbReference type="EMBL" id="GIJ70688.1"/>
    </source>
</evidence>
<dbReference type="CDD" id="cd00834">
    <property type="entry name" value="KAS_I_II"/>
    <property type="match status" value="1"/>
</dbReference>
<dbReference type="InterPro" id="IPR014031">
    <property type="entry name" value="Ketoacyl_synth_C"/>
</dbReference>
<evidence type="ECO:0000259" key="4">
    <source>
        <dbReference type="PROSITE" id="PS52004"/>
    </source>
</evidence>
<dbReference type="EMBL" id="BOPH01000082">
    <property type="protein sequence ID" value="GIJ70688.1"/>
    <property type="molecule type" value="Genomic_DNA"/>
</dbReference>
<proteinExistence type="inferred from homology"/>
<sequence length="434" mass="45901">MSAHAETGLRRVAITGLGVVSPLGIGKRRYWQGLVDGRSATKHLSTVESCDLYDRFDFGSGVLAEVEDFDPDAAGLPREVRRLDRFIQFAIAGALQAIDDAALDTRAVDRDRFGIALSTAICGTRQMEREFIAATDYGRLPVDPTKVGPDLYLASMSNTPSIILAALTGARGPCVTLSTGCIGGVDTIGYAFESIRYGDADVVVAGASEAPITPITTASFEIINCLSRRHNDRPATASRPFDAGRDGFVLAEGCGVVVLEEWEHARARGAHIYAEISGFDLGCNALHMTDLLSDGGDLARTMTGALADGGLTPESVDHVNAHGSSTPQNDRCETKALVLALGEHARRVPINSTKSMTGHPLSAASAQEIVACALAFEHGYVHPTINYETPDPACDLDYIPNSGRPWSGDVILSDASGFSGLHATMVLRSAGARA</sequence>
<dbReference type="SMART" id="SM00825">
    <property type="entry name" value="PKS_KS"/>
    <property type="match status" value="1"/>
</dbReference>
<dbReference type="InterPro" id="IPR020841">
    <property type="entry name" value="PKS_Beta-ketoAc_synthase_dom"/>
</dbReference>
<dbReference type="Gene3D" id="3.40.47.10">
    <property type="match status" value="1"/>
</dbReference>
<dbReference type="GO" id="GO:0005829">
    <property type="term" value="C:cytosol"/>
    <property type="evidence" value="ECO:0007669"/>
    <property type="project" value="TreeGrafter"/>
</dbReference>
<dbReference type="NCBIfam" id="NF005589">
    <property type="entry name" value="PRK07314.1"/>
    <property type="match status" value="1"/>
</dbReference>
<dbReference type="AlphaFoldDB" id="A0A8J3ZYQ0"/>
<evidence type="ECO:0000256" key="1">
    <source>
        <dbReference type="ARBA" id="ARBA00008467"/>
    </source>
</evidence>
<protein>
    <submittedName>
        <fullName evidence="5">Actinorhodin polyketide putative beta-ketoacyl synthase 1</fullName>
    </submittedName>
</protein>
<dbReference type="Pfam" id="PF00109">
    <property type="entry name" value="ketoacyl-synt"/>
    <property type="match status" value="1"/>
</dbReference>
<dbReference type="GO" id="GO:0006633">
    <property type="term" value="P:fatty acid biosynthetic process"/>
    <property type="evidence" value="ECO:0007669"/>
    <property type="project" value="TreeGrafter"/>
</dbReference>